<name>A0A3B1E6T5_9ZZZZ</name>
<feature type="region of interest" description="Disordered" evidence="1">
    <location>
        <begin position="1"/>
        <end position="26"/>
    </location>
</feature>
<dbReference type="AlphaFoldDB" id="A0A3B1E6T5"/>
<dbReference type="SUPFAM" id="SSF52047">
    <property type="entry name" value="RNI-like"/>
    <property type="match status" value="1"/>
</dbReference>
<dbReference type="Pfam" id="PF13855">
    <property type="entry name" value="LRR_8"/>
    <property type="match status" value="1"/>
</dbReference>
<dbReference type="EMBL" id="UOGL01000634">
    <property type="protein sequence ID" value="VAX42215.1"/>
    <property type="molecule type" value="Genomic_DNA"/>
</dbReference>
<evidence type="ECO:0000313" key="2">
    <source>
        <dbReference type="EMBL" id="VAX42215.1"/>
    </source>
</evidence>
<accession>A0A3B1E6T5</accession>
<protein>
    <submittedName>
        <fullName evidence="2">Uncharacterized protein</fullName>
    </submittedName>
</protein>
<dbReference type="Gene3D" id="3.80.10.10">
    <property type="entry name" value="Ribonuclease Inhibitor"/>
    <property type="match status" value="1"/>
</dbReference>
<organism evidence="2">
    <name type="scientific">hydrothermal vent metagenome</name>
    <dbReference type="NCBI Taxonomy" id="652676"/>
    <lineage>
        <taxon>unclassified sequences</taxon>
        <taxon>metagenomes</taxon>
        <taxon>ecological metagenomes</taxon>
    </lineage>
</organism>
<evidence type="ECO:0000256" key="1">
    <source>
        <dbReference type="SAM" id="MobiDB-lite"/>
    </source>
</evidence>
<dbReference type="InterPro" id="IPR051341">
    <property type="entry name" value="Zyg-11_UBL_adapter"/>
</dbReference>
<reference evidence="2" key="1">
    <citation type="submission" date="2018-06" db="EMBL/GenBank/DDBJ databases">
        <authorList>
            <person name="Zhirakovskaya E."/>
        </authorList>
    </citation>
    <scope>NUCLEOTIDE SEQUENCE</scope>
</reference>
<dbReference type="InterPro" id="IPR032675">
    <property type="entry name" value="LRR_dom_sf"/>
</dbReference>
<dbReference type="PANTHER" id="PTHR12904">
    <property type="match status" value="1"/>
</dbReference>
<proteinExistence type="predicted"/>
<feature type="non-terminal residue" evidence="2">
    <location>
        <position position="140"/>
    </location>
</feature>
<dbReference type="PANTHER" id="PTHR12904:SF23">
    <property type="entry name" value="PROTEIN ZER-1 HOMOLOG"/>
    <property type="match status" value="1"/>
</dbReference>
<sequence length="140" mass="15557">MSDTNSKQDVADALRNPAGLPEEPVETQEEYQLRILKELDARVKKDYKDNIVSVGFTGSKRLNDDSLEVVSGLKKLRHLDLSGTQITDTSFEHFKGLKSLETLNLSNIKITSKGLGVIKKLTSLTSLNLSRTKLTNDEIP</sequence>
<dbReference type="InterPro" id="IPR001611">
    <property type="entry name" value="Leu-rich_rpt"/>
</dbReference>
<gene>
    <name evidence="2" type="ORF">MNBD_PLANCTO02-2105</name>
</gene>